<name>A0ABD0PSD1_CIRMR</name>
<sequence>SSLVLSLELMAASPEFPAKMAAMAVFPGKLDATPEFTPVGLVDLLDMTLPPEFSSPILSYVSA</sequence>
<keyword evidence="2" id="KW-1185">Reference proteome</keyword>
<dbReference type="EMBL" id="JAMKFB020000014">
    <property type="protein sequence ID" value="KAL0176944.1"/>
    <property type="molecule type" value="Genomic_DNA"/>
</dbReference>
<proteinExistence type="predicted"/>
<reference evidence="1 2" key="1">
    <citation type="submission" date="2024-05" db="EMBL/GenBank/DDBJ databases">
        <title>Genome sequencing and assembly of Indian major carp, Cirrhinus mrigala (Hamilton, 1822).</title>
        <authorList>
            <person name="Mohindra V."/>
            <person name="Chowdhury L.M."/>
            <person name="Lal K."/>
            <person name="Jena J.K."/>
        </authorList>
    </citation>
    <scope>NUCLEOTIDE SEQUENCE [LARGE SCALE GENOMIC DNA]</scope>
    <source>
        <strain evidence="1">CM1030</strain>
        <tissue evidence="1">Blood</tissue>
    </source>
</reference>
<evidence type="ECO:0000313" key="2">
    <source>
        <dbReference type="Proteomes" id="UP001529510"/>
    </source>
</evidence>
<organism evidence="1 2">
    <name type="scientific">Cirrhinus mrigala</name>
    <name type="common">Mrigala</name>
    <dbReference type="NCBI Taxonomy" id="683832"/>
    <lineage>
        <taxon>Eukaryota</taxon>
        <taxon>Metazoa</taxon>
        <taxon>Chordata</taxon>
        <taxon>Craniata</taxon>
        <taxon>Vertebrata</taxon>
        <taxon>Euteleostomi</taxon>
        <taxon>Actinopterygii</taxon>
        <taxon>Neopterygii</taxon>
        <taxon>Teleostei</taxon>
        <taxon>Ostariophysi</taxon>
        <taxon>Cypriniformes</taxon>
        <taxon>Cyprinidae</taxon>
        <taxon>Labeoninae</taxon>
        <taxon>Labeonini</taxon>
        <taxon>Cirrhinus</taxon>
    </lineage>
</organism>
<feature type="non-terminal residue" evidence="1">
    <location>
        <position position="1"/>
    </location>
</feature>
<evidence type="ECO:0000313" key="1">
    <source>
        <dbReference type="EMBL" id="KAL0176944.1"/>
    </source>
</evidence>
<protein>
    <recommendedName>
        <fullName evidence="3">Ice-structuring protein</fullName>
    </recommendedName>
</protein>
<feature type="non-terminal residue" evidence="1">
    <location>
        <position position="63"/>
    </location>
</feature>
<dbReference type="Proteomes" id="UP001529510">
    <property type="component" value="Unassembled WGS sequence"/>
</dbReference>
<comment type="caution">
    <text evidence="1">The sequence shown here is derived from an EMBL/GenBank/DDBJ whole genome shotgun (WGS) entry which is preliminary data.</text>
</comment>
<gene>
    <name evidence="1" type="ORF">M9458_029274</name>
</gene>
<dbReference type="AlphaFoldDB" id="A0ABD0PSD1"/>
<evidence type="ECO:0008006" key="3">
    <source>
        <dbReference type="Google" id="ProtNLM"/>
    </source>
</evidence>
<accession>A0ABD0PSD1</accession>